<dbReference type="AlphaFoldDB" id="A0AAV9HQL1"/>
<reference evidence="3" key="1">
    <citation type="journal article" date="2023" name="Mol. Phylogenet. Evol.">
        <title>Genome-scale phylogeny and comparative genomics of the fungal order Sordariales.</title>
        <authorList>
            <person name="Hensen N."/>
            <person name="Bonometti L."/>
            <person name="Westerberg I."/>
            <person name="Brannstrom I.O."/>
            <person name="Guillou S."/>
            <person name="Cros-Aarteil S."/>
            <person name="Calhoun S."/>
            <person name="Haridas S."/>
            <person name="Kuo A."/>
            <person name="Mondo S."/>
            <person name="Pangilinan J."/>
            <person name="Riley R."/>
            <person name="LaButti K."/>
            <person name="Andreopoulos B."/>
            <person name="Lipzen A."/>
            <person name="Chen C."/>
            <person name="Yan M."/>
            <person name="Daum C."/>
            <person name="Ng V."/>
            <person name="Clum A."/>
            <person name="Steindorff A."/>
            <person name="Ohm R.A."/>
            <person name="Martin F."/>
            <person name="Silar P."/>
            <person name="Natvig D.O."/>
            <person name="Lalanne C."/>
            <person name="Gautier V."/>
            <person name="Ament-Velasquez S.L."/>
            <person name="Kruys A."/>
            <person name="Hutchinson M.I."/>
            <person name="Powell A.J."/>
            <person name="Barry K."/>
            <person name="Miller A.N."/>
            <person name="Grigoriev I.V."/>
            <person name="Debuchy R."/>
            <person name="Gladieux P."/>
            <person name="Hiltunen Thoren M."/>
            <person name="Johannesson H."/>
        </authorList>
    </citation>
    <scope>NUCLEOTIDE SEQUENCE</scope>
    <source>
        <strain evidence="3">PSN324</strain>
    </source>
</reference>
<dbReference type="Pfam" id="PF11374">
    <property type="entry name" value="DUF3176"/>
    <property type="match status" value="1"/>
</dbReference>
<accession>A0AAV9HQL1</accession>
<feature type="transmembrane region" description="Helical" evidence="2">
    <location>
        <begin position="87"/>
        <end position="112"/>
    </location>
</feature>
<evidence type="ECO:0000256" key="2">
    <source>
        <dbReference type="SAM" id="Phobius"/>
    </source>
</evidence>
<dbReference type="PANTHER" id="PTHR35394">
    <property type="entry name" value="DUF3176 DOMAIN-CONTAINING PROTEIN"/>
    <property type="match status" value="1"/>
</dbReference>
<dbReference type="PANTHER" id="PTHR35394:SF5">
    <property type="entry name" value="DUF3176 DOMAIN-CONTAINING PROTEIN"/>
    <property type="match status" value="1"/>
</dbReference>
<feature type="transmembrane region" description="Helical" evidence="2">
    <location>
        <begin position="55"/>
        <end position="75"/>
    </location>
</feature>
<evidence type="ECO:0000256" key="1">
    <source>
        <dbReference type="SAM" id="MobiDB-lite"/>
    </source>
</evidence>
<sequence length="674" mass="75096">MAHVGKLAARSSNSGSHDDMVKHPIPSRYPRLLPRRDRWAAFWQRRGDDTWTWELLCILLSVLCIITIATILQVYDGRKPPSLPAGITINAVVSVLSTISKSALIFSVSAAIGQTKWDWYEKEPRRLYDMEIFDEASRGPLGAAKLLLTRQIMASFASVGAIVLILTLAVDPFIQQVISFGRKDTLVKREEVWTERLTKPSFIPSGEFSWSRMDNSSTDTELLDTLSGAIWNDEDIYARRANCPSGDCHFESFSSFEFCVDTETVTDLNSIHWSCSATFDEFLSSVSQFAQFNTSAHQTEQCSVWLGPKGTDPIPFTLTYKFQPTPSLPTTMDAEIFEFFDIEFPRSIITELTETVASFVLSGVNSLIAMGYVRFSLPESSFDFRDLKIESAEWAAIRPCKATHTVSVVNGSTSAHSSRSPMKLMHVSNDTAPGPAATLGDGASCWAPEEDEIRNMAISPLQRFREYEFISNATTMAFCARSMSYLWAPLISNRLGSVAMWKNIFQRSRNSSSKPSDWRHASSGNNISGSASQDIHVRVGKHTLGPVMRSITEALNNISRTRSQEERVFGFTNISETVLDVRWAWLALPIAVEALGVAFFLVVIFRRRSAAGLWKDSLLAAVYNGLDRQDDMLHRGNSWSMPDINDMARATRVQLLVKATEDGGKVVLGSPPRP</sequence>
<keyword evidence="2" id="KW-1133">Transmembrane helix</keyword>
<keyword evidence="4" id="KW-1185">Reference proteome</keyword>
<reference evidence="3" key="2">
    <citation type="submission" date="2023-06" db="EMBL/GenBank/DDBJ databases">
        <authorList>
            <consortium name="Lawrence Berkeley National Laboratory"/>
            <person name="Mondo S.J."/>
            <person name="Hensen N."/>
            <person name="Bonometti L."/>
            <person name="Westerberg I."/>
            <person name="Brannstrom I.O."/>
            <person name="Guillou S."/>
            <person name="Cros-Aarteil S."/>
            <person name="Calhoun S."/>
            <person name="Haridas S."/>
            <person name="Kuo A."/>
            <person name="Pangilinan J."/>
            <person name="Riley R."/>
            <person name="Labutti K."/>
            <person name="Andreopoulos B."/>
            <person name="Lipzen A."/>
            <person name="Chen C."/>
            <person name="Yanf M."/>
            <person name="Daum C."/>
            <person name="Ng V."/>
            <person name="Clum A."/>
            <person name="Steindorff A."/>
            <person name="Ohm R."/>
            <person name="Martin F."/>
            <person name="Silar P."/>
            <person name="Natvig D."/>
            <person name="Lalanne C."/>
            <person name="Gautier V."/>
            <person name="Ament-Velasquez S.L."/>
            <person name="Kruys A."/>
            <person name="Hutchinson M.I."/>
            <person name="Powell A.J."/>
            <person name="Barry K."/>
            <person name="Miller A.N."/>
            <person name="Grigoriev I.V."/>
            <person name="Debuchy R."/>
            <person name="Gladieux P."/>
            <person name="Thoren M.H."/>
            <person name="Johannesson H."/>
        </authorList>
    </citation>
    <scope>NUCLEOTIDE SEQUENCE</scope>
    <source>
        <strain evidence="3">PSN324</strain>
    </source>
</reference>
<feature type="compositionally biased region" description="Low complexity" evidence="1">
    <location>
        <begin position="521"/>
        <end position="531"/>
    </location>
</feature>
<feature type="transmembrane region" description="Helical" evidence="2">
    <location>
        <begin position="583"/>
        <end position="605"/>
    </location>
</feature>
<keyword evidence="2" id="KW-0812">Transmembrane</keyword>
<comment type="caution">
    <text evidence="3">The sequence shown here is derived from an EMBL/GenBank/DDBJ whole genome shotgun (WGS) entry which is preliminary data.</text>
</comment>
<dbReference type="Proteomes" id="UP001321749">
    <property type="component" value="Unassembled WGS sequence"/>
</dbReference>
<dbReference type="EMBL" id="MU864965">
    <property type="protein sequence ID" value="KAK4462956.1"/>
    <property type="molecule type" value="Genomic_DNA"/>
</dbReference>
<name>A0AAV9HQL1_9PEZI</name>
<dbReference type="InterPro" id="IPR021514">
    <property type="entry name" value="DUF3176"/>
</dbReference>
<protein>
    <submittedName>
        <fullName evidence="3">Uncharacterized protein</fullName>
    </submittedName>
</protein>
<evidence type="ECO:0000313" key="3">
    <source>
        <dbReference type="EMBL" id="KAK4462956.1"/>
    </source>
</evidence>
<evidence type="ECO:0000313" key="4">
    <source>
        <dbReference type="Proteomes" id="UP001321749"/>
    </source>
</evidence>
<organism evidence="3 4">
    <name type="scientific">Cladorrhinum samala</name>
    <dbReference type="NCBI Taxonomy" id="585594"/>
    <lineage>
        <taxon>Eukaryota</taxon>
        <taxon>Fungi</taxon>
        <taxon>Dikarya</taxon>
        <taxon>Ascomycota</taxon>
        <taxon>Pezizomycotina</taxon>
        <taxon>Sordariomycetes</taxon>
        <taxon>Sordariomycetidae</taxon>
        <taxon>Sordariales</taxon>
        <taxon>Podosporaceae</taxon>
        <taxon>Cladorrhinum</taxon>
    </lineage>
</organism>
<feature type="region of interest" description="Disordered" evidence="1">
    <location>
        <begin position="1"/>
        <end position="23"/>
    </location>
</feature>
<keyword evidence="2" id="KW-0472">Membrane</keyword>
<feature type="transmembrane region" description="Helical" evidence="2">
    <location>
        <begin position="152"/>
        <end position="170"/>
    </location>
</feature>
<proteinExistence type="predicted"/>
<gene>
    <name evidence="3" type="ORF">QBC42DRAFT_296395</name>
</gene>
<feature type="region of interest" description="Disordered" evidence="1">
    <location>
        <begin position="509"/>
        <end position="531"/>
    </location>
</feature>